<feature type="compositionally biased region" description="Basic and acidic residues" evidence="1">
    <location>
        <begin position="266"/>
        <end position="275"/>
    </location>
</feature>
<organism evidence="3 4">
    <name type="scientific">Knoellia subterranea KCTC 19937</name>
    <dbReference type="NCBI Taxonomy" id="1385521"/>
    <lineage>
        <taxon>Bacteria</taxon>
        <taxon>Bacillati</taxon>
        <taxon>Actinomycetota</taxon>
        <taxon>Actinomycetes</taxon>
        <taxon>Micrococcales</taxon>
        <taxon>Intrasporangiaceae</taxon>
        <taxon>Knoellia</taxon>
    </lineage>
</organism>
<dbReference type="InterPro" id="IPR003870">
    <property type="entry name" value="DUF222"/>
</dbReference>
<sequence>MNTTAATATLEGRFAALRAGAHELSMEELLDVIELAQREKDAASARQAIALAHLSAWDTHRQEDGSVTEIHHGLGHQRLDAPELAAPRLGCSVHVAENRILDAIRQMTRTPAVVEAMASGVLDEQRARVVTEETEYLSPESAAEVVERIQDVWGQLTTGPLRRLLVRTAAQVDPEAVAEHAAAERERRGLTRRAGVNGTDHWRGDFRVEDARAAWAAVTERARELVRAGHADNLAMARSDAMMELILEHCDVSVVVHATRAADPNGEAHDSHGDPDPTGDGTGGDSNPAGGDGDSGIPAAPTNPTDADEPVSSSRDATSTPQTSGSAQNADPATPSSAASGASSFAGSGSSSRSGSASPGSGSLPGQRGGEDLV</sequence>
<keyword evidence="4" id="KW-1185">Reference proteome</keyword>
<feature type="non-terminal residue" evidence="3">
    <location>
        <position position="374"/>
    </location>
</feature>
<feature type="domain" description="DUF222" evidence="2">
    <location>
        <begin position="38"/>
        <end position="228"/>
    </location>
</feature>
<gene>
    <name evidence="3" type="ORF">N803_05350</name>
</gene>
<name>A0A0A0JGV0_9MICO</name>
<accession>A0A0A0JGV0</accession>
<feature type="compositionally biased region" description="Gly residues" evidence="1">
    <location>
        <begin position="280"/>
        <end position="294"/>
    </location>
</feature>
<evidence type="ECO:0000256" key="1">
    <source>
        <dbReference type="SAM" id="MobiDB-lite"/>
    </source>
</evidence>
<comment type="caution">
    <text evidence="3">The sequence shown here is derived from an EMBL/GenBank/DDBJ whole genome shotgun (WGS) entry which is preliminary data.</text>
</comment>
<feature type="region of interest" description="Disordered" evidence="1">
    <location>
        <begin position="263"/>
        <end position="374"/>
    </location>
</feature>
<feature type="compositionally biased region" description="Polar residues" evidence="1">
    <location>
        <begin position="311"/>
        <end position="329"/>
    </location>
</feature>
<dbReference type="Proteomes" id="UP000030011">
    <property type="component" value="Unassembled WGS sequence"/>
</dbReference>
<dbReference type="Pfam" id="PF02720">
    <property type="entry name" value="DUF222"/>
    <property type="match status" value="1"/>
</dbReference>
<protein>
    <recommendedName>
        <fullName evidence="2">DUF222 domain-containing protein</fullName>
    </recommendedName>
</protein>
<dbReference type="eggNOG" id="COG1403">
    <property type="taxonomic scope" value="Bacteria"/>
</dbReference>
<dbReference type="EMBL" id="AVPK01000011">
    <property type="protein sequence ID" value="KGN36368.1"/>
    <property type="molecule type" value="Genomic_DNA"/>
</dbReference>
<dbReference type="AlphaFoldDB" id="A0A0A0JGV0"/>
<feature type="compositionally biased region" description="Low complexity" evidence="1">
    <location>
        <begin position="330"/>
        <end position="366"/>
    </location>
</feature>
<evidence type="ECO:0000259" key="2">
    <source>
        <dbReference type="Pfam" id="PF02720"/>
    </source>
</evidence>
<evidence type="ECO:0000313" key="3">
    <source>
        <dbReference type="EMBL" id="KGN36368.1"/>
    </source>
</evidence>
<proteinExistence type="predicted"/>
<reference evidence="3 4" key="1">
    <citation type="submission" date="2013-08" db="EMBL/GenBank/DDBJ databases">
        <title>The genome sequence of Knoellia subterranea.</title>
        <authorList>
            <person name="Zhu W."/>
            <person name="Wang G."/>
        </authorList>
    </citation>
    <scope>NUCLEOTIDE SEQUENCE [LARGE SCALE GENOMIC DNA]</scope>
    <source>
        <strain evidence="3 4">KCTC 19937</strain>
    </source>
</reference>
<dbReference type="RefSeq" id="WP_035906849.1">
    <property type="nucleotide sequence ID" value="NZ_AVPK01000011.1"/>
</dbReference>
<evidence type="ECO:0000313" key="4">
    <source>
        <dbReference type="Proteomes" id="UP000030011"/>
    </source>
</evidence>